<keyword evidence="1" id="KW-1133">Transmembrane helix</keyword>
<organism evidence="2 3">
    <name type="scientific">Methanoculleus chikugoensis</name>
    <dbReference type="NCBI Taxonomy" id="118126"/>
    <lineage>
        <taxon>Archaea</taxon>
        <taxon>Methanobacteriati</taxon>
        <taxon>Methanobacteriota</taxon>
        <taxon>Stenosarchaea group</taxon>
        <taxon>Methanomicrobia</taxon>
        <taxon>Methanomicrobiales</taxon>
        <taxon>Methanomicrobiaceae</taxon>
        <taxon>Methanoculleus</taxon>
    </lineage>
</organism>
<dbReference type="GeneID" id="66130810"/>
<reference evidence="2 3" key="1">
    <citation type="submission" date="2019-06" db="EMBL/GenBank/DDBJ databases">
        <title>Complete genome sequence of Methanoculleus chikugoensis strain MG62.</title>
        <authorList>
            <person name="Asakawa S."/>
            <person name="Dianou D."/>
        </authorList>
    </citation>
    <scope>NUCLEOTIDE SEQUENCE [LARGE SCALE GENOMIC DNA]</scope>
    <source>
        <strain evidence="2 3">MG62</strain>
    </source>
</reference>
<dbReference type="Proteomes" id="UP000824969">
    <property type="component" value="Chromosome"/>
</dbReference>
<dbReference type="RefSeq" id="WP_221058513.1">
    <property type="nucleotide sequence ID" value="NZ_AP019781.1"/>
</dbReference>
<sequence length="150" mass="16084">MGSQNRSSLSATGPGIAHYPKRQIGQIETAVSDTPTEAGRVVAAKILLSVFAPASSFFAIAVAAILLITILQKVAHYAEIAEREGTDAAMSEIMEDVAKGVIHQYLTDSAMDLIVDSENISPQYKEQLETIMGMVIDQGIDSVEEAFLNE</sequence>
<keyword evidence="1" id="KW-0472">Membrane</keyword>
<name>A0ABN5XM25_9EURY</name>
<keyword evidence="3" id="KW-1185">Reference proteome</keyword>
<dbReference type="EMBL" id="AP019781">
    <property type="protein sequence ID" value="BBL68106.1"/>
    <property type="molecule type" value="Genomic_DNA"/>
</dbReference>
<gene>
    <name evidence="2" type="ORF">MchiMG62_12870</name>
</gene>
<evidence type="ECO:0000313" key="2">
    <source>
        <dbReference type="EMBL" id="BBL68106.1"/>
    </source>
</evidence>
<keyword evidence="1" id="KW-0812">Transmembrane</keyword>
<feature type="transmembrane region" description="Helical" evidence="1">
    <location>
        <begin position="46"/>
        <end position="71"/>
    </location>
</feature>
<accession>A0ABN5XM25</accession>
<proteinExistence type="predicted"/>
<evidence type="ECO:0000313" key="3">
    <source>
        <dbReference type="Proteomes" id="UP000824969"/>
    </source>
</evidence>
<evidence type="ECO:0000256" key="1">
    <source>
        <dbReference type="SAM" id="Phobius"/>
    </source>
</evidence>
<protein>
    <submittedName>
        <fullName evidence="2">Uncharacterized protein</fullName>
    </submittedName>
</protein>